<dbReference type="InterPro" id="IPR009097">
    <property type="entry name" value="Cyclic_Pdiesterase"/>
</dbReference>
<keyword evidence="2" id="KW-1185">Reference proteome</keyword>
<sequence length="198" mass="22341">MGIALWLVPASSQTPTIKAVQARLRQSHPTSPTFEPHVTLLSGFENADTKEGLDKIWEVTKHEVSEWSKDRSSGPLGVKLEDVTTRNMFFQCILASLHKDEELMALNLRLRKAFNLDHSQPAFFPHLSLLYGDLTPEEVRKTIQDLTDEGLFERKDSGVAIGTGKDGDKIDELSLVHVELWDNNGKPEEWKQIHSLTL</sequence>
<name>A0A177TTS7_9BASI</name>
<gene>
    <name evidence="1" type="ORF">A4X13_0g198</name>
</gene>
<dbReference type="Proteomes" id="UP000077521">
    <property type="component" value="Unassembled WGS sequence"/>
</dbReference>
<reference evidence="1" key="2">
    <citation type="journal article" date="2019" name="IMA Fungus">
        <title>Genome sequencing and comparison of five Tilletia species to identify candidate genes for the detection of regulated species infecting wheat.</title>
        <authorList>
            <person name="Nguyen H.D.T."/>
            <person name="Sultana T."/>
            <person name="Kesanakurti P."/>
            <person name="Hambleton S."/>
        </authorList>
    </citation>
    <scope>NUCLEOTIDE SEQUENCE</scope>
    <source>
        <strain evidence="1">DAOMC 236416</strain>
    </source>
</reference>
<dbReference type="InterPro" id="IPR012386">
    <property type="entry name" value="Cyclic-nucl_3Pdiesterase"/>
</dbReference>
<evidence type="ECO:0008006" key="3">
    <source>
        <dbReference type="Google" id="ProtNLM"/>
    </source>
</evidence>
<protein>
    <recommendedName>
        <fullName evidence="3">2',3'-cyclic-nucleotide 3'-phosphodiesterase</fullName>
    </recommendedName>
</protein>
<proteinExistence type="predicted"/>
<organism evidence="1 2">
    <name type="scientific">Tilletia indica</name>
    <dbReference type="NCBI Taxonomy" id="43049"/>
    <lineage>
        <taxon>Eukaryota</taxon>
        <taxon>Fungi</taxon>
        <taxon>Dikarya</taxon>
        <taxon>Basidiomycota</taxon>
        <taxon>Ustilaginomycotina</taxon>
        <taxon>Exobasidiomycetes</taxon>
        <taxon>Tilletiales</taxon>
        <taxon>Tilletiaceae</taxon>
        <taxon>Tilletia</taxon>
    </lineage>
</organism>
<dbReference type="Pfam" id="PF07823">
    <property type="entry name" value="CPDase"/>
    <property type="match status" value="1"/>
</dbReference>
<dbReference type="Gene3D" id="3.90.1140.10">
    <property type="entry name" value="Cyclic phosphodiesterase"/>
    <property type="match status" value="1"/>
</dbReference>
<evidence type="ECO:0000313" key="2">
    <source>
        <dbReference type="Proteomes" id="UP000077521"/>
    </source>
</evidence>
<dbReference type="SUPFAM" id="SSF55144">
    <property type="entry name" value="LigT-like"/>
    <property type="match status" value="1"/>
</dbReference>
<dbReference type="PANTHER" id="PTHR28141:SF1">
    <property type="entry name" value="2',3'-CYCLIC-NUCLEOTIDE 3'-PHOSPHODIESTERASE"/>
    <property type="match status" value="1"/>
</dbReference>
<dbReference type="OrthoDB" id="514292at2759"/>
<reference evidence="1" key="1">
    <citation type="submission" date="2016-04" db="EMBL/GenBank/DDBJ databases">
        <authorList>
            <person name="Nguyen H.D."/>
            <person name="Samba Siva P."/>
            <person name="Cullis J."/>
            <person name="Levesque C.A."/>
            <person name="Hambleton S."/>
        </authorList>
    </citation>
    <scope>NUCLEOTIDE SEQUENCE</scope>
    <source>
        <strain evidence="1">DAOMC 236416</strain>
    </source>
</reference>
<dbReference type="AlphaFoldDB" id="A0A177TTS7"/>
<dbReference type="GO" id="GO:0004113">
    <property type="term" value="F:2',3'-cyclic-nucleotide 3'-phosphodiesterase activity"/>
    <property type="evidence" value="ECO:0007669"/>
    <property type="project" value="TreeGrafter"/>
</dbReference>
<accession>A0A177TTS7</accession>
<dbReference type="GO" id="GO:0009187">
    <property type="term" value="P:cyclic nucleotide metabolic process"/>
    <property type="evidence" value="ECO:0007669"/>
    <property type="project" value="TreeGrafter"/>
</dbReference>
<evidence type="ECO:0000313" key="1">
    <source>
        <dbReference type="EMBL" id="KAE8260682.1"/>
    </source>
</evidence>
<comment type="caution">
    <text evidence="1">The sequence shown here is derived from an EMBL/GenBank/DDBJ whole genome shotgun (WGS) entry which is preliminary data.</text>
</comment>
<dbReference type="PANTHER" id="PTHR28141">
    <property type="entry name" value="2',3'-CYCLIC-NUCLEOTIDE 3'-PHOSPHODIESTERASE"/>
    <property type="match status" value="1"/>
</dbReference>
<dbReference type="EMBL" id="LWDF02000006">
    <property type="protein sequence ID" value="KAE8260682.1"/>
    <property type="molecule type" value="Genomic_DNA"/>
</dbReference>